<comment type="subcellular location">
    <subcellularLocation>
        <location evidence="1">Mitochondrion</location>
    </subcellularLocation>
</comment>
<keyword evidence="6" id="KW-0808">Transferase</keyword>
<keyword evidence="7" id="KW-1185">Reference proteome</keyword>
<protein>
    <submittedName>
        <fullName evidence="6">RNA-directed DNA polymerase from mobile element jockey</fullName>
    </submittedName>
</protein>
<keyword evidence="6" id="KW-0695">RNA-directed DNA polymerase</keyword>
<dbReference type="PROSITE" id="PS50879">
    <property type="entry name" value="RNASE_H_1"/>
    <property type="match status" value="1"/>
</dbReference>
<evidence type="ECO:0000313" key="7">
    <source>
        <dbReference type="Proteomes" id="UP001610728"/>
    </source>
</evidence>
<dbReference type="Proteomes" id="UP001610728">
    <property type="component" value="Unassembled WGS sequence"/>
</dbReference>
<comment type="caution">
    <text evidence="6">The sequence shown here is derived from an EMBL/GenBank/DDBJ whole genome shotgun (WGS) entry which is preliminary data.</text>
</comment>
<dbReference type="SUPFAM" id="SSF56219">
    <property type="entry name" value="DNase I-like"/>
    <property type="match status" value="1"/>
</dbReference>
<dbReference type="SUPFAM" id="SSF53098">
    <property type="entry name" value="Ribonuclease H-like"/>
    <property type="match status" value="1"/>
</dbReference>
<organism evidence="6 7">
    <name type="scientific">Ceratocystis lukuohia</name>
    <dbReference type="NCBI Taxonomy" id="2019550"/>
    <lineage>
        <taxon>Eukaryota</taxon>
        <taxon>Fungi</taxon>
        <taxon>Dikarya</taxon>
        <taxon>Ascomycota</taxon>
        <taxon>Pezizomycotina</taxon>
        <taxon>Sordariomycetes</taxon>
        <taxon>Hypocreomycetidae</taxon>
        <taxon>Microascales</taxon>
        <taxon>Ceratocystidaceae</taxon>
        <taxon>Ceratocystis</taxon>
    </lineage>
</organism>
<feature type="domain" description="RNase H type-1" evidence="5">
    <location>
        <begin position="1323"/>
        <end position="1463"/>
    </location>
</feature>
<feature type="region of interest" description="Disordered" evidence="3">
    <location>
        <begin position="1"/>
        <end position="110"/>
    </location>
</feature>
<evidence type="ECO:0000259" key="4">
    <source>
        <dbReference type="PROSITE" id="PS50878"/>
    </source>
</evidence>
<keyword evidence="2" id="KW-0496">Mitochondrion</keyword>
<dbReference type="CDD" id="cd09276">
    <property type="entry name" value="Rnase_HI_RT_non_LTR"/>
    <property type="match status" value="1"/>
</dbReference>
<dbReference type="InterPro" id="IPR012337">
    <property type="entry name" value="RNaseH-like_sf"/>
</dbReference>
<evidence type="ECO:0000259" key="5">
    <source>
        <dbReference type="PROSITE" id="PS50879"/>
    </source>
</evidence>
<feature type="region of interest" description="Disordered" evidence="3">
    <location>
        <begin position="1607"/>
        <end position="1669"/>
    </location>
</feature>
<gene>
    <name evidence="6" type="ORF">HOO65_060342</name>
</gene>
<dbReference type="RefSeq" id="XP_070857692.1">
    <property type="nucleotide sequence ID" value="XM_071003593.1"/>
</dbReference>
<feature type="domain" description="Reverse transcriptase" evidence="4">
    <location>
        <begin position="868"/>
        <end position="1138"/>
    </location>
</feature>
<dbReference type="InterPro" id="IPR002156">
    <property type="entry name" value="RNaseH_domain"/>
</dbReference>
<dbReference type="Pfam" id="PF14529">
    <property type="entry name" value="Exo_endo_phos_2"/>
    <property type="match status" value="1"/>
</dbReference>
<dbReference type="InterPro" id="IPR043502">
    <property type="entry name" value="DNA/RNA_pol_sf"/>
</dbReference>
<evidence type="ECO:0000313" key="6">
    <source>
        <dbReference type="EMBL" id="KAL2886512.1"/>
    </source>
</evidence>
<dbReference type="InterPro" id="IPR036397">
    <property type="entry name" value="RNaseH_sf"/>
</dbReference>
<feature type="compositionally biased region" description="Low complexity" evidence="3">
    <location>
        <begin position="1641"/>
        <end position="1659"/>
    </location>
</feature>
<feature type="compositionally biased region" description="Basic residues" evidence="3">
    <location>
        <begin position="1660"/>
        <end position="1669"/>
    </location>
</feature>
<dbReference type="Gene3D" id="3.60.10.10">
    <property type="entry name" value="Endonuclease/exonuclease/phosphatase"/>
    <property type="match status" value="1"/>
</dbReference>
<evidence type="ECO:0000256" key="1">
    <source>
        <dbReference type="ARBA" id="ARBA00004173"/>
    </source>
</evidence>
<name>A0ABR4ME07_9PEZI</name>
<feature type="compositionally biased region" description="Basic and acidic residues" evidence="3">
    <location>
        <begin position="56"/>
        <end position="110"/>
    </location>
</feature>
<dbReference type="GeneID" id="98119738"/>
<accession>A0ABR4ME07</accession>
<dbReference type="Gene3D" id="3.30.420.10">
    <property type="entry name" value="Ribonuclease H-like superfamily/Ribonuclease H"/>
    <property type="match status" value="1"/>
</dbReference>
<dbReference type="PANTHER" id="PTHR33481:SF1">
    <property type="entry name" value="ENDONUCLEASE_EXONUCLEASE_PHOSPHATASE DOMAIN-CONTAINING PROTEIN-RELATED"/>
    <property type="match status" value="1"/>
</dbReference>
<feature type="region of interest" description="Disordered" evidence="3">
    <location>
        <begin position="180"/>
        <end position="214"/>
    </location>
</feature>
<evidence type="ECO:0000256" key="3">
    <source>
        <dbReference type="SAM" id="MobiDB-lite"/>
    </source>
</evidence>
<dbReference type="EMBL" id="JABSNW010000006">
    <property type="protein sequence ID" value="KAL2886512.1"/>
    <property type="molecule type" value="Genomic_DNA"/>
</dbReference>
<feature type="compositionally biased region" description="Basic and acidic residues" evidence="3">
    <location>
        <begin position="191"/>
        <end position="200"/>
    </location>
</feature>
<reference evidence="6 7" key="1">
    <citation type="submission" date="2020-05" db="EMBL/GenBank/DDBJ databases">
        <title>Ceratocystis lukuohia genome.</title>
        <authorList>
            <person name="Harrington T.C."/>
            <person name="Kim K."/>
            <person name="Mayers C.G."/>
        </authorList>
    </citation>
    <scope>NUCLEOTIDE SEQUENCE [LARGE SCALE GENOMIC DNA]</scope>
    <source>
        <strain evidence="6 7">C4212</strain>
    </source>
</reference>
<dbReference type="InterPro" id="IPR005135">
    <property type="entry name" value="Endo/exonuclease/phosphatase"/>
</dbReference>
<dbReference type="SUPFAM" id="SSF56672">
    <property type="entry name" value="DNA/RNA polymerases"/>
    <property type="match status" value="1"/>
</dbReference>
<dbReference type="InterPro" id="IPR036691">
    <property type="entry name" value="Endo/exonu/phosph_ase_sf"/>
</dbReference>
<proteinExistence type="predicted"/>
<dbReference type="PROSITE" id="PS50878">
    <property type="entry name" value="RT_POL"/>
    <property type="match status" value="1"/>
</dbReference>
<sequence>MEWEVAQGITPPDLTQENETDDGRPDASIEIEVEMTDANDTVVTGEEPVTTPVQKVAKETRDKANKPHEGRAVDKETPDEAIKPLEGQAVEKETPDEATKPRDGRATEKERNIALARRGIAAELRQFEMRAKATLWLAETIPEVCNQAIAMAKGDATVKKLAGHVSAEFRAMLKLLQGGQTTGNPKVNVPKHTDAAKDTKAPNPKKGNKADKGHQSYAAIASQGDNGTNKTVELKSKTTTKKATKEKEKMVRVFIRGPTAASEGSAGEEVAKAVGSKPAEVRMKKVNSGWALHLPKTTATAAKLNQIREACGAKACELEKKWTHARITNLADFYVLSENGPVTQKKEEWFAKQIEKQTGGHVKSIKWQIETEKFKDATLRIALELPEGQPLPKTLTFDGSASSATVKSVNVGRGGPQQDQALLEAAKRKVEVVFVQEPWIGPCKDRTKEHPDFTRHSPREGWANRPWSIAYVRRDIEVLETHQAHPDLCPIRIKTTKGMLQLLGVYNAPEQSFRISEALRELRLIEKEHNWIALGDFNAHHGTWDANEKENPQGRVLENWLTENNLVVLNQKSEPTQRAGRVIDLVVMPQRAMVGLETSMGLVPGSTSDHEILEVEVEARAARKRPETRWRLSKMDRDRFVLACEREAAELDRMLADGRKGPDATEELARKVVAAVERALETSTPKTPSNISLKPWWNEKCRQQNAKMREARSNHRRNMDDIRLKATYAKEQKVMRKVVVQAKRSLMSKIVAGLTQARDVYRAIKWANEKTDRRIPLLQKPDGTRTTCTAESVALLLETHTKPHTGEQWQHQEPNVGAREWPPLSQEEVKASIWRPTNTAPGADGISNEVWKRAWKPLGKVITGLYNQCLETGHHPAFFKKANLVVIPKPGRPRLAPRSYRLISLLPTLGKGLERSIARRLAEEAIDREIIPRNYICAVPKRAVTDLLIDLRGKIEEAQEWKKVTSIFTFDIKGAFDAVDPERMERRMVECLWPTKLCRWVRSFMEGREASIRAEETTTTLVGGSLPQGSPISPVLYMLFMAPLYKHIPPLLGYADDGALVVSGRDFAENCSSIEVIMKEVVEWTTLNGLEIDQGKSTLLHIKGRRRIAGSPSVTVEGLGTYKPTPAKESMRWLGLHLDSSLLFNKHIAKVIASVNRLANGLRYLAGCYKGADTKSMLTAVRACAVSKALFAASAWSGLETTKEAAEKLNISLRKCLRAALPMYRTTPRECLHHAAGIPPFEILLEDEKRREAIRWHTLDDRHILRGPNYNPVVARLRKLLPAQMEKHTRLRPLWEGPDMSPRTWLSKEEETKRHQAEVENTLPGTLVAYSDGSKDASGNAGAGWAIIEDGATQEANHIALGKWMEVADAEAVGALEATKRATAREGAGEIWLCLDNRGVVDRLRNAATKNSTSQEAVDETRRILKAWADKTPGRLARVLWVPGHMGIKGNELADTQAKLGCQGLVTEHRFSLAGARRWRRDQLRLDYEGWWKEQKGYRPLGTGVPTEPPFRNSRYKGLTRIELGHILAARTGDGDFDRYHERWGHNCPLGCRACNQAKERGHWWTCKALPRPWSQRFADKLLKNTKATSYVANVLRRNLMLLKEKQQPEPELSCLDTTEAAPPQETRRGRSLPPQTTGERPQQGQPRMTQPTPRQQGQQRRRGRGGRS</sequence>
<dbReference type="CDD" id="cd01650">
    <property type="entry name" value="RT_nLTR_like"/>
    <property type="match status" value="1"/>
</dbReference>
<dbReference type="Pfam" id="PF00078">
    <property type="entry name" value="RVT_1"/>
    <property type="match status" value="1"/>
</dbReference>
<evidence type="ECO:0000256" key="2">
    <source>
        <dbReference type="ARBA" id="ARBA00023128"/>
    </source>
</evidence>
<dbReference type="PANTHER" id="PTHR33481">
    <property type="entry name" value="REVERSE TRANSCRIPTASE"/>
    <property type="match status" value="1"/>
</dbReference>
<dbReference type="GO" id="GO:0003964">
    <property type="term" value="F:RNA-directed DNA polymerase activity"/>
    <property type="evidence" value="ECO:0007669"/>
    <property type="project" value="UniProtKB-KW"/>
</dbReference>
<feature type="compositionally biased region" description="Low complexity" evidence="3">
    <location>
        <begin position="41"/>
        <end position="53"/>
    </location>
</feature>
<keyword evidence="6" id="KW-0548">Nucleotidyltransferase</keyword>
<dbReference type="InterPro" id="IPR000477">
    <property type="entry name" value="RT_dom"/>
</dbReference>